<keyword evidence="2" id="KW-0378">Hydrolase</keyword>
<dbReference type="SUPFAM" id="SSF75005">
    <property type="entry name" value="Arabinanase/levansucrase/invertase"/>
    <property type="match status" value="1"/>
</dbReference>
<feature type="domain" description="Beta-xylosidase C-terminal Concanavalin A-like" evidence="5">
    <location>
        <begin position="362"/>
        <end position="575"/>
    </location>
</feature>
<comment type="caution">
    <text evidence="6">The sequence shown here is derived from an EMBL/GenBank/DDBJ whole genome shotgun (WGS) entry which is preliminary data.</text>
</comment>
<feature type="region of interest" description="Disordered" evidence="4">
    <location>
        <begin position="694"/>
        <end position="715"/>
    </location>
</feature>
<dbReference type="GeneID" id="27663216"/>
<dbReference type="InterPro" id="IPR006710">
    <property type="entry name" value="Glyco_hydro_43"/>
</dbReference>
<dbReference type="PANTHER" id="PTHR42812:SF12">
    <property type="entry name" value="BETA-XYLOSIDASE-RELATED"/>
    <property type="match status" value="1"/>
</dbReference>
<dbReference type="OrthoDB" id="2139957at2759"/>
<dbReference type="InterPro" id="IPR013320">
    <property type="entry name" value="ConA-like_dom_sf"/>
</dbReference>
<dbReference type="Pfam" id="PF04616">
    <property type="entry name" value="Glyco_hydro_43"/>
    <property type="match status" value="1"/>
</dbReference>
<dbReference type="Gene3D" id="2.115.10.20">
    <property type="entry name" value="Glycosyl hydrolase domain, family 43"/>
    <property type="match status" value="1"/>
</dbReference>
<evidence type="ECO:0000313" key="7">
    <source>
        <dbReference type="Proteomes" id="UP000033710"/>
    </source>
</evidence>
<name>A0A0F2LXD6_SPOSC</name>
<accession>A0A0F2LXD6</accession>
<dbReference type="InterPro" id="IPR041542">
    <property type="entry name" value="GH43_C2"/>
</dbReference>
<feature type="compositionally biased region" description="Low complexity" evidence="4">
    <location>
        <begin position="695"/>
        <end position="704"/>
    </location>
</feature>
<gene>
    <name evidence="6" type="ORF">SPSK_01007</name>
</gene>
<dbReference type="EMBL" id="AXCR01000011">
    <property type="protein sequence ID" value="KJR81494.1"/>
    <property type="molecule type" value="Genomic_DNA"/>
</dbReference>
<dbReference type="SUPFAM" id="SSF49899">
    <property type="entry name" value="Concanavalin A-like lectins/glucanases"/>
    <property type="match status" value="1"/>
</dbReference>
<evidence type="ECO:0000256" key="1">
    <source>
        <dbReference type="ARBA" id="ARBA00009865"/>
    </source>
</evidence>
<dbReference type="Gene3D" id="2.60.120.200">
    <property type="match status" value="1"/>
</dbReference>
<dbReference type="GO" id="GO:0005975">
    <property type="term" value="P:carbohydrate metabolic process"/>
    <property type="evidence" value="ECO:0007669"/>
    <property type="project" value="InterPro"/>
</dbReference>
<evidence type="ECO:0000256" key="3">
    <source>
        <dbReference type="ARBA" id="ARBA00023295"/>
    </source>
</evidence>
<evidence type="ECO:0000256" key="4">
    <source>
        <dbReference type="SAM" id="MobiDB-lite"/>
    </source>
</evidence>
<dbReference type="Pfam" id="PF17851">
    <property type="entry name" value="GH43_C2"/>
    <property type="match status" value="1"/>
</dbReference>
<sequence>MPRVRNPILPGFNADPSILRVGKDYYIATSTFEWYPGVQIHHSTDLANWTLVSRPLNRAAQLDMRGNPDSCGVWAPCLTHDGSEFWLVYSDVKRKDGSFKDSLNYIVHAPTITGPWSDPVFANASGFDPSLFHDPDDGRKWFVNMLWDHRRRAGGPQNRTMFAGIILQEFDPKAGRLVGPRKNIYGGTALALTEGPHLYKRNGVFYLLTAEGGTGYDHAVTLARSTSGSVWGPYEDHPDKYILTSKDHPLTALQRAGHGDIVDVEQPDGSLKPHVVHLCSRPVTQKRRNVLGRETAIQPAHWGDDGWLYLDNGILPSLYVDLPGARDDDPATSAYWQPKTYTWKDADLAAVDYSAINGAVASKLHPDLQWLRLPDPSRLFSIAGGQLVLHGRESIGSWFEQALVARRQTHFSFDAEAVLDDYQPEDERQFAGLTVYYCRYNFFYLTVTAATPEDAGVFPKGDQKPGRELQLLTSEASFPNGTLETPLAPGVPLPATGKVRLAAQVRGGQKLQFLYATEADPELKPVGPVYDASIVSDECGGHPVHGSFTGAFVGMAASDLNGTALDARFDEFVYRPQHDPLDRWLKGAERGREVLTDQDGRAVGVVGAHRIQVGLGNVVGGRHKADTQRLAALAERLRLRLLALAQLVPQLRLDQAGHHGVDAHLLVRAARRALGQLDGQALGQVDDAGIERAAQHGAGARAQGRGAGRERQGAAGADDVVLDENLADDNAAPELDAEQVLGVVQVGVGQGAADDLVDGREDDVVHGRQGLQGGREGGLVADVGDDAGRGHGGRAADLNDRLAEPPDGVGDALLRRRHNGDVRADGNKRLGGAEADAVAKVVQVGQVVPVGAHGARNSPRRAANDDNLLADELVCVAHGETCGAGVW</sequence>
<dbReference type="KEGG" id="ssck:SPSK_01007"/>
<dbReference type="InterPro" id="IPR051795">
    <property type="entry name" value="Glycosyl_Hydrlase_43"/>
</dbReference>
<protein>
    <submittedName>
        <fullName evidence="6">Xylan 1,4-beta-xylosidase</fullName>
    </submittedName>
</protein>
<dbReference type="InterPro" id="IPR023296">
    <property type="entry name" value="Glyco_hydro_beta-prop_sf"/>
</dbReference>
<comment type="similarity">
    <text evidence="1">Belongs to the glycosyl hydrolase 43 family.</text>
</comment>
<dbReference type="CDD" id="cd09000">
    <property type="entry name" value="GH43_SXA-like"/>
    <property type="match status" value="1"/>
</dbReference>
<dbReference type="RefSeq" id="XP_016584170.1">
    <property type="nucleotide sequence ID" value="XM_016727939.1"/>
</dbReference>
<dbReference type="Proteomes" id="UP000033710">
    <property type="component" value="Unassembled WGS sequence"/>
</dbReference>
<reference evidence="6 7" key="1">
    <citation type="journal article" date="2014" name="BMC Genomics">
        <title>Comparative genomics of the major fungal agents of human and animal Sporotrichosis: Sporothrix schenckii and Sporothrix brasiliensis.</title>
        <authorList>
            <person name="Teixeira M.M."/>
            <person name="de Almeida L.G."/>
            <person name="Kubitschek-Barreira P."/>
            <person name="Alves F.L."/>
            <person name="Kioshima E.S."/>
            <person name="Abadio A.K."/>
            <person name="Fernandes L."/>
            <person name="Derengowski L.S."/>
            <person name="Ferreira K.S."/>
            <person name="Souza R.C."/>
            <person name="Ruiz J.C."/>
            <person name="de Andrade N.C."/>
            <person name="Paes H.C."/>
            <person name="Nicola A.M."/>
            <person name="Albuquerque P."/>
            <person name="Gerber A.L."/>
            <person name="Martins V.P."/>
            <person name="Peconick L.D."/>
            <person name="Neto A.V."/>
            <person name="Chaucanez C.B."/>
            <person name="Silva P.A."/>
            <person name="Cunha O.L."/>
            <person name="de Oliveira F.F."/>
            <person name="dos Santos T.C."/>
            <person name="Barros A.L."/>
            <person name="Soares M.A."/>
            <person name="de Oliveira L.M."/>
            <person name="Marini M.M."/>
            <person name="Villalobos-Duno H."/>
            <person name="Cunha M.M."/>
            <person name="de Hoog S."/>
            <person name="da Silveira J.F."/>
            <person name="Henrissat B."/>
            <person name="Nino-Vega G.A."/>
            <person name="Cisalpino P.S."/>
            <person name="Mora-Montes H.M."/>
            <person name="Almeida S.R."/>
            <person name="Stajich J.E."/>
            <person name="Lopes-Bezerra L.M."/>
            <person name="Vasconcelos A.T."/>
            <person name="Felipe M.S."/>
        </authorList>
    </citation>
    <scope>NUCLEOTIDE SEQUENCE [LARGE SCALE GENOMIC DNA]</scope>
    <source>
        <strain evidence="6 7">1099-18</strain>
    </source>
</reference>
<reference evidence="6 7" key="2">
    <citation type="journal article" date="2015" name="Eukaryot. Cell">
        <title>Asexual propagation of a virulent clone complex in a human and feline outbreak of sporotrichosis.</title>
        <authorList>
            <person name="Teixeira Mde M."/>
            <person name="Rodrigues A.M."/>
            <person name="Tsui C.K."/>
            <person name="de Almeida L.G."/>
            <person name="Van Diepeningen A.D."/>
            <person name="van den Ende B.G."/>
            <person name="Fernandes G.F."/>
            <person name="Kano R."/>
            <person name="Hamelin R.C."/>
            <person name="Lopes-Bezerra L.M."/>
            <person name="Vasconcelos A.T."/>
            <person name="de Hoog S."/>
            <person name="de Camargo Z.P."/>
            <person name="Felipe M.S."/>
        </authorList>
    </citation>
    <scope>NUCLEOTIDE SEQUENCE [LARGE SCALE GENOMIC DNA]</scope>
    <source>
        <strain evidence="6 7">1099-18</strain>
    </source>
</reference>
<dbReference type="SMR" id="A0A0F2LXD6"/>
<evidence type="ECO:0000259" key="5">
    <source>
        <dbReference type="Pfam" id="PF17851"/>
    </source>
</evidence>
<dbReference type="AlphaFoldDB" id="A0A0F2LXD6"/>
<dbReference type="VEuPathDB" id="FungiDB:SPSK_01007"/>
<keyword evidence="3" id="KW-0326">Glycosidase</keyword>
<proteinExistence type="inferred from homology"/>
<evidence type="ECO:0000256" key="2">
    <source>
        <dbReference type="ARBA" id="ARBA00022801"/>
    </source>
</evidence>
<dbReference type="PANTHER" id="PTHR42812">
    <property type="entry name" value="BETA-XYLOSIDASE"/>
    <property type="match status" value="1"/>
</dbReference>
<organism evidence="6 7">
    <name type="scientific">Sporothrix schenckii 1099-18</name>
    <dbReference type="NCBI Taxonomy" id="1397361"/>
    <lineage>
        <taxon>Eukaryota</taxon>
        <taxon>Fungi</taxon>
        <taxon>Dikarya</taxon>
        <taxon>Ascomycota</taxon>
        <taxon>Pezizomycotina</taxon>
        <taxon>Sordariomycetes</taxon>
        <taxon>Sordariomycetidae</taxon>
        <taxon>Ophiostomatales</taxon>
        <taxon>Ophiostomataceae</taxon>
        <taxon>Sporothrix</taxon>
    </lineage>
</organism>
<evidence type="ECO:0000313" key="6">
    <source>
        <dbReference type="EMBL" id="KJR81494.1"/>
    </source>
</evidence>
<dbReference type="GO" id="GO:0004553">
    <property type="term" value="F:hydrolase activity, hydrolyzing O-glycosyl compounds"/>
    <property type="evidence" value="ECO:0007669"/>
    <property type="project" value="InterPro"/>
</dbReference>